<keyword evidence="2" id="KW-1185">Reference proteome</keyword>
<dbReference type="Proteomes" id="UP000019277">
    <property type="component" value="Unassembled WGS sequence"/>
</dbReference>
<comment type="caution">
    <text evidence="1">The sequence shown here is derived from an EMBL/GenBank/DDBJ whole genome shotgun (WGS) entry which is preliminary data.</text>
</comment>
<evidence type="ECO:0000313" key="1">
    <source>
        <dbReference type="EMBL" id="EWC62327.1"/>
    </source>
</evidence>
<dbReference type="STRING" id="909613.UO65_2314"/>
<dbReference type="PATRIC" id="fig|909613.9.peg.2320"/>
<dbReference type="SUPFAM" id="SSF53756">
    <property type="entry name" value="UDP-Glycosyltransferase/glycogen phosphorylase"/>
    <property type="match status" value="1"/>
</dbReference>
<organism evidence="1 2">
    <name type="scientific">Actinokineospora spheciospongiae</name>
    <dbReference type="NCBI Taxonomy" id="909613"/>
    <lineage>
        <taxon>Bacteria</taxon>
        <taxon>Bacillati</taxon>
        <taxon>Actinomycetota</taxon>
        <taxon>Actinomycetes</taxon>
        <taxon>Pseudonocardiales</taxon>
        <taxon>Pseudonocardiaceae</taxon>
        <taxon>Actinokineospora</taxon>
    </lineage>
</organism>
<dbReference type="EMBL" id="AYXG01000081">
    <property type="protein sequence ID" value="EWC62327.1"/>
    <property type="molecule type" value="Genomic_DNA"/>
</dbReference>
<reference evidence="1 2" key="1">
    <citation type="journal article" date="2014" name="Genome Announc.">
        <title>Draft Genome Sequence of the Antitrypanosomally Active Sponge-Associated Bacterium Actinokineospora sp. Strain EG49.</title>
        <authorList>
            <person name="Harjes J."/>
            <person name="Ryu T."/>
            <person name="Abdelmohsen U.R."/>
            <person name="Moitinho-Silva L."/>
            <person name="Horn H."/>
            <person name="Ravasi T."/>
            <person name="Hentschel U."/>
        </authorList>
    </citation>
    <scope>NUCLEOTIDE SEQUENCE [LARGE SCALE GENOMIC DNA]</scope>
    <source>
        <strain evidence="1 2">EG49</strain>
    </source>
</reference>
<proteinExistence type="predicted"/>
<protein>
    <submittedName>
        <fullName evidence="1">Uncharacterized protein</fullName>
    </submittedName>
</protein>
<evidence type="ECO:0000313" key="2">
    <source>
        <dbReference type="Proteomes" id="UP000019277"/>
    </source>
</evidence>
<dbReference type="eggNOG" id="COG0438">
    <property type="taxonomic scope" value="Bacteria"/>
</dbReference>
<dbReference type="AlphaFoldDB" id="W7J040"/>
<gene>
    <name evidence="1" type="ORF">UO65_2314</name>
</gene>
<sequence>MRHLSPVEDGGVVHRLPDPPVPGAPAGQWWPSPLLEASWVDAHAAEFDLYHLHFGFDDRTPAQLRELVAALRRARRPLVLTVHDLRNPHHPDPAPHAAALDVLVPAADAVVTLTPGAAARITERWGRTPEVVAHPHVVPLELLAGTRERGPGFVVGLHAKSKRANSDPVPVARALAAAVAALPGAHLRVDAHDDAGGRAVAAALPDLDVRVHPPFSDEELWEYLRGLDVSVLPYRFGTHSGWLEACHDLGTTVLAPSCGFYAEQAPCLSYGMDEDGFDAESLHAAVRRAYHERPVWQARRVDRLRQRREVADAHEAVYRAALRGVRQEVGV</sequence>
<dbReference type="Gene3D" id="3.40.50.2000">
    <property type="entry name" value="Glycogen Phosphorylase B"/>
    <property type="match status" value="2"/>
</dbReference>
<name>W7J040_9PSEU</name>
<accession>W7J040</accession>